<dbReference type="Proteomes" id="UP000663877">
    <property type="component" value="Unassembled WGS sequence"/>
</dbReference>
<comment type="caution">
    <text evidence="1">The sequence shown here is derived from an EMBL/GenBank/DDBJ whole genome shotgun (WGS) entry which is preliminary data.</text>
</comment>
<gene>
    <name evidence="1" type="ORF">BJG266_LOCUS4127</name>
    <name evidence="2" type="ORF">QVE165_LOCUS18787</name>
</gene>
<evidence type="ECO:0000313" key="4">
    <source>
        <dbReference type="Proteomes" id="UP000663877"/>
    </source>
</evidence>
<reference evidence="1" key="1">
    <citation type="submission" date="2021-02" db="EMBL/GenBank/DDBJ databases">
        <authorList>
            <person name="Nowell W R."/>
        </authorList>
    </citation>
    <scope>NUCLEOTIDE SEQUENCE</scope>
</reference>
<dbReference type="Proteomes" id="UP000663832">
    <property type="component" value="Unassembled WGS sequence"/>
</dbReference>
<dbReference type="EMBL" id="CAJNOI010000010">
    <property type="protein sequence ID" value="CAF0781072.1"/>
    <property type="molecule type" value="Genomic_DNA"/>
</dbReference>
<evidence type="ECO:0000313" key="2">
    <source>
        <dbReference type="EMBL" id="CAF1072792.1"/>
    </source>
</evidence>
<accession>A0A813RHC6</accession>
<proteinExistence type="predicted"/>
<evidence type="ECO:0000313" key="3">
    <source>
        <dbReference type="Proteomes" id="UP000663832"/>
    </source>
</evidence>
<evidence type="ECO:0000313" key="1">
    <source>
        <dbReference type="EMBL" id="CAF0781072.1"/>
    </source>
</evidence>
<dbReference type="AlphaFoldDB" id="A0A813RHC6"/>
<keyword evidence="3" id="KW-1185">Reference proteome</keyword>
<dbReference type="EMBL" id="CAJNOM010000112">
    <property type="protein sequence ID" value="CAF1072792.1"/>
    <property type="molecule type" value="Genomic_DNA"/>
</dbReference>
<sequence length="135" mass="15749">MGWDGTGHDSHRMGWDEYCFSEDPMGWDGISRIVPWYEKKSKMQYKSLIFILFLLTLLTISQANESFNIPLDNHLVNHIEVVKHEPRSLGCNGVNDQNVYKCRMHCRSRKFKNGRCSKLSNYMHCVCYTSLNPKA</sequence>
<name>A0A813RHC6_9BILA</name>
<dbReference type="OrthoDB" id="10175210at2759"/>
<protein>
    <submittedName>
        <fullName evidence="1">Uncharacterized protein</fullName>
    </submittedName>
</protein>
<organism evidence="1 4">
    <name type="scientific">Adineta steineri</name>
    <dbReference type="NCBI Taxonomy" id="433720"/>
    <lineage>
        <taxon>Eukaryota</taxon>
        <taxon>Metazoa</taxon>
        <taxon>Spiralia</taxon>
        <taxon>Gnathifera</taxon>
        <taxon>Rotifera</taxon>
        <taxon>Eurotatoria</taxon>
        <taxon>Bdelloidea</taxon>
        <taxon>Adinetida</taxon>
        <taxon>Adinetidae</taxon>
        <taxon>Adineta</taxon>
    </lineage>
</organism>